<dbReference type="InParanoid" id="A0A068UQR8"/>
<organism evidence="2 3">
    <name type="scientific">Coffea canephora</name>
    <name type="common">Robusta coffee</name>
    <dbReference type="NCBI Taxonomy" id="49390"/>
    <lineage>
        <taxon>Eukaryota</taxon>
        <taxon>Viridiplantae</taxon>
        <taxon>Streptophyta</taxon>
        <taxon>Embryophyta</taxon>
        <taxon>Tracheophyta</taxon>
        <taxon>Spermatophyta</taxon>
        <taxon>Magnoliopsida</taxon>
        <taxon>eudicotyledons</taxon>
        <taxon>Gunneridae</taxon>
        <taxon>Pentapetalae</taxon>
        <taxon>asterids</taxon>
        <taxon>lamiids</taxon>
        <taxon>Gentianales</taxon>
        <taxon>Rubiaceae</taxon>
        <taxon>Ixoroideae</taxon>
        <taxon>Gardenieae complex</taxon>
        <taxon>Bertiereae - Coffeeae clade</taxon>
        <taxon>Coffeeae</taxon>
        <taxon>Coffea</taxon>
    </lineage>
</organism>
<feature type="compositionally biased region" description="Basic and acidic residues" evidence="1">
    <location>
        <begin position="23"/>
        <end position="40"/>
    </location>
</feature>
<sequence length="91" mass="9924">MTYNSNTDKVAKLSTANLKKANLAKENKDKGEASDVEHQQMRASTHYSNDGENSSVHSKRETSGACDSDCEGNSLKKTKFFAEEIPLAGNL</sequence>
<feature type="compositionally biased region" description="Polar residues" evidence="1">
    <location>
        <begin position="41"/>
        <end position="56"/>
    </location>
</feature>
<dbReference type="EMBL" id="HG739133">
    <property type="protein sequence ID" value="CDP10895.1"/>
    <property type="molecule type" value="Genomic_DNA"/>
</dbReference>
<protein>
    <submittedName>
        <fullName evidence="2">Uncharacterized protein</fullName>
    </submittedName>
</protein>
<reference evidence="3" key="1">
    <citation type="journal article" date="2014" name="Science">
        <title>The coffee genome provides insight into the convergent evolution of caffeine biosynthesis.</title>
        <authorList>
            <person name="Denoeud F."/>
            <person name="Carretero-Paulet L."/>
            <person name="Dereeper A."/>
            <person name="Droc G."/>
            <person name="Guyot R."/>
            <person name="Pietrella M."/>
            <person name="Zheng C."/>
            <person name="Alberti A."/>
            <person name="Anthony F."/>
            <person name="Aprea G."/>
            <person name="Aury J.M."/>
            <person name="Bento P."/>
            <person name="Bernard M."/>
            <person name="Bocs S."/>
            <person name="Campa C."/>
            <person name="Cenci A."/>
            <person name="Combes M.C."/>
            <person name="Crouzillat D."/>
            <person name="Da Silva C."/>
            <person name="Daddiego L."/>
            <person name="De Bellis F."/>
            <person name="Dussert S."/>
            <person name="Garsmeur O."/>
            <person name="Gayraud T."/>
            <person name="Guignon V."/>
            <person name="Jahn K."/>
            <person name="Jamilloux V."/>
            <person name="Joet T."/>
            <person name="Labadie K."/>
            <person name="Lan T."/>
            <person name="Leclercq J."/>
            <person name="Lepelley M."/>
            <person name="Leroy T."/>
            <person name="Li L.T."/>
            <person name="Librado P."/>
            <person name="Lopez L."/>
            <person name="Munoz A."/>
            <person name="Noel B."/>
            <person name="Pallavicini A."/>
            <person name="Perrotta G."/>
            <person name="Poncet V."/>
            <person name="Pot D."/>
            <person name="Priyono X."/>
            <person name="Rigoreau M."/>
            <person name="Rouard M."/>
            <person name="Rozas J."/>
            <person name="Tranchant-Dubreuil C."/>
            <person name="VanBuren R."/>
            <person name="Zhang Q."/>
            <person name="Andrade A.C."/>
            <person name="Argout X."/>
            <person name="Bertrand B."/>
            <person name="de Kochko A."/>
            <person name="Graziosi G."/>
            <person name="Henry R.J."/>
            <person name="Jayarama X."/>
            <person name="Ming R."/>
            <person name="Nagai C."/>
            <person name="Rounsley S."/>
            <person name="Sankoff D."/>
            <person name="Giuliano G."/>
            <person name="Albert V.A."/>
            <person name="Wincker P."/>
            <person name="Lashermes P."/>
        </authorList>
    </citation>
    <scope>NUCLEOTIDE SEQUENCE [LARGE SCALE GENOMIC DNA]</scope>
    <source>
        <strain evidence="3">cv. DH200-94</strain>
    </source>
</reference>
<evidence type="ECO:0000256" key="1">
    <source>
        <dbReference type="SAM" id="MobiDB-lite"/>
    </source>
</evidence>
<gene>
    <name evidence="2" type="ORF">GSCOC_T00031845001</name>
</gene>
<evidence type="ECO:0000313" key="2">
    <source>
        <dbReference type="EMBL" id="CDP10895.1"/>
    </source>
</evidence>
<keyword evidence="3" id="KW-1185">Reference proteome</keyword>
<accession>A0A068UQR8</accession>
<dbReference type="AlphaFoldDB" id="A0A068UQR8"/>
<proteinExistence type="predicted"/>
<feature type="region of interest" description="Disordered" evidence="1">
    <location>
        <begin position="20"/>
        <end position="73"/>
    </location>
</feature>
<evidence type="ECO:0000313" key="3">
    <source>
        <dbReference type="Proteomes" id="UP000295252"/>
    </source>
</evidence>
<dbReference type="Proteomes" id="UP000295252">
    <property type="component" value="Chromosome II"/>
</dbReference>
<name>A0A068UQR8_COFCA</name>
<dbReference type="Gramene" id="CDP10895">
    <property type="protein sequence ID" value="CDP10895"/>
    <property type="gene ID" value="GSCOC_T00031845001"/>
</dbReference>